<dbReference type="RefSeq" id="XP_033685342.1">
    <property type="nucleotide sequence ID" value="XM_033821768.1"/>
</dbReference>
<evidence type="ECO:0000313" key="3">
    <source>
        <dbReference type="Proteomes" id="UP000800094"/>
    </source>
</evidence>
<proteinExistence type="predicted"/>
<dbReference type="OrthoDB" id="4829316at2759"/>
<keyword evidence="3" id="KW-1185">Reference proteome</keyword>
<dbReference type="GeneID" id="54575098"/>
<reference evidence="2" key="1">
    <citation type="journal article" date="2020" name="Stud. Mycol.">
        <title>101 Dothideomycetes genomes: a test case for predicting lifestyles and emergence of pathogens.</title>
        <authorList>
            <person name="Haridas S."/>
            <person name="Albert R."/>
            <person name="Binder M."/>
            <person name="Bloem J."/>
            <person name="Labutti K."/>
            <person name="Salamov A."/>
            <person name="Andreopoulos B."/>
            <person name="Baker S."/>
            <person name="Barry K."/>
            <person name="Bills G."/>
            <person name="Bluhm B."/>
            <person name="Cannon C."/>
            <person name="Castanera R."/>
            <person name="Culley D."/>
            <person name="Daum C."/>
            <person name="Ezra D."/>
            <person name="Gonzalez J."/>
            <person name="Henrissat B."/>
            <person name="Kuo A."/>
            <person name="Liang C."/>
            <person name="Lipzen A."/>
            <person name="Lutzoni F."/>
            <person name="Magnuson J."/>
            <person name="Mondo S."/>
            <person name="Nolan M."/>
            <person name="Ohm R."/>
            <person name="Pangilinan J."/>
            <person name="Park H.-J."/>
            <person name="Ramirez L."/>
            <person name="Alfaro M."/>
            <person name="Sun H."/>
            <person name="Tritt A."/>
            <person name="Yoshinaga Y."/>
            <person name="Zwiers L.-H."/>
            <person name="Turgeon B."/>
            <person name="Goodwin S."/>
            <person name="Spatafora J."/>
            <person name="Crous P."/>
            <person name="Grigoriev I."/>
        </authorList>
    </citation>
    <scope>NUCLEOTIDE SEQUENCE</scope>
    <source>
        <strain evidence="2">CBS 122368</strain>
    </source>
</reference>
<sequence length="75" mass="8236">MPQATQVRTMFRTAARYLTEPHPFARNPVMQAPHAVPWGVYGRKLGRTATFVVPTGLIILGWPLAAGAFFNKVGV</sequence>
<keyword evidence="1" id="KW-0812">Transmembrane</keyword>
<feature type="transmembrane region" description="Helical" evidence="1">
    <location>
        <begin position="51"/>
        <end position="70"/>
    </location>
</feature>
<evidence type="ECO:0000256" key="1">
    <source>
        <dbReference type="SAM" id="Phobius"/>
    </source>
</evidence>
<gene>
    <name evidence="2" type="ORF">BU26DRAFT_300109</name>
</gene>
<evidence type="ECO:0000313" key="2">
    <source>
        <dbReference type="EMBL" id="KAF2250338.1"/>
    </source>
</evidence>
<organism evidence="2 3">
    <name type="scientific">Trematosphaeria pertusa</name>
    <dbReference type="NCBI Taxonomy" id="390896"/>
    <lineage>
        <taxon>Eukaryota</taxon>
        <taxon>Fungi</taxon>
        <taxon>Dikarya</taxon>
        <taxon>Ascomycota</taxon>
        <taxon>Pezizomycotina</taxon>
        <taxon>Dothideomycetes</taxon>
        <taxon>Pleosporomycetidae</taxon>
        <taxon>Pleosporales</taxon>
        <taxon>Massarineae</taxon>
        <taxon>Trematosphaeriaceae</taxon>
        <taxon>Trematosphaeria</taxon>
    </lineage>
</organism>
<protein>
    <submittedName>
        <fullName evidence="2">Uncharacterized protein</fullName>
    </submittedName>
</protein>
<dbReference type="Proteomes" id="UP000800094">
    <property type="component" value="Unassembled WGS sequence"/>
</dbReference>
<accession>A0A6A6IJU2</accession>
<keyword evidence="1" id="KW-1133">Transmembrane helix</keyword>
<keyword evidence="1" id="KW-0472">Membrane</keyword>
<name>A0A6A6IJU2_9PLEO</name>
<dbReference type="AlphaFoldDB" id="A0A6A6IJU2"/>
<dbReference type="EMBL" id="ML987194">
    <property type="protein sequence ID" value="KAF2250338.1"/>
    <property type="molecule type" value="Genomic_DNA"/>
</dbReference>